<keyword evidence="9 12" id="KW-0067">ATP-binding</keyword>
<evidence type="ECO:0000256" key="7">
    <source>
        <dbReference type="ARBA" id="ARBA00022801"/>
    </source>
</evidence>
<dbReference type="GO" id="GO:0005524">
    <property type="term" value="F:ATP binding"/>
    <property type="evidence" value="ECO:0007669"/>
    <property type="project" value="UniProtKB-KW"/>
</dbReference>
<dbReference type="EMBL" id="GL833126">
    <property type="protein sequence ID" value="EGB09014.1"/>
    <property type="molecule type" value="Genomic_DNA"/>
</dbReference>
<evidence type="ECO:0000256" key="6">
    <source>
        <dbReference type="ARBA" id="ARBA00022741"/>
    </source>
</evidence>
<evidence type="ECO:0000256" key="3">
    <source>
        <dbReference type="ARBA" id="ARBA00012552"/>
    </source>
</evidence>
<keyword evidence="7 12" id="KW-0378">Hydrolase</keyword>
<evidence type="ECO:0000256" key="8">
    <source>
        <dbReference type="ARBA" id="ARBA00022806"/>
    </source>
</evidence>
<dbReference type="InParanoid" id="F0Y7H5"/>
<accession>F0Y7H5</accession>
<keyword evidence="6 12" id="KW-0547">Nucleotide-binding</keyword>
<name>F0Y7H5_AURAN</name>
<dbReference type="PROSITE" id="PS00039">
    <property type="entry name" value="DEAD_ATP_HELICASE"/>
    <property type="match status" value="1"/>
</dbReference>
<evidence type="ECO:0000259" key="15">
    <source>
        <dbReference type="PROSITE" id="PS51194"/>
    </source>
</evidence>
<dbReference type="CDD" id="cd18787">
    <property type="entry name" value="SF2_C_DEAD"/>
    <property type="match status" value="1"/>
</dbReference>
<evidence type="ECO:0000256" key="2">
    <source>
        <dbReference type="ARBA" id="ARBA00009334"/>
    </source>
</evidence>
<dbReference type="OMA" id="TFWNPDY"/>
<keyword evidence="8 12" id="KW-0347">Helicase</keyword>
<dbReference type="GO" id="GO:0016787">
    <property type="term" value="F:hydrolase activity"/>
    <property type="evidence" value="ECO:0007669"/>
    <property type="project" value="UniProtKB-KW"/>
</dbReference>
<evidence type="ECO:0000259" key="14">
    <source>
        <dbReference type="PROSITE" id="PS51192"/>
    </source>
</evidence>
<feature type="domain" description="Helicase ATP-binding" evidence="14">
    <location>
        <begin position="125"/>
        <end position="299"/>
    </location>
</feature>
<reference evidence="16 17" key="1">
    <citation type="journal article" date="2011" name="Proc. Natl. Acad. Sci. U.S.A.">
        <title>Niche of harmful alga Aureococcus anophagefferens revealed through ecogenomics.</title>
        <authorList>
            <person name="Gobler C.J."/>
            <person name="Berry D.L."/>
            <person name="Dyhrman S.T."/>
            <person name="Wilhelm S.W."/>
            <person name="Salamov A."/>
            <person name="Lobanov A.V."/>
            <person name="Zhang Y."/>
            <person name="Collier J.L."/>
            <person name="Wurch L.L."/>
            <person name="Kustka A.B."/>
            <person name="Dill B.D."/>
            <person name="Shah M."/>
            <person name="VerBerkmoes N.C."/>
            <person name="Kuo A."/>
            <person name="Terry A."/>
            <person name="Pangilinan J."/>
            <person name="Lindquist E.A."/>
            <person name="Lucas S."/>
            <person name="Paulsen I.T."/>
            <person name="Hattenrath-Lehmann T.K."/>
            <person name="Talmage S.C."/>
            <person name="Walker E.A."/>
            <person name="Koch F."/>
            <person name="Burson A.M."/>
            <person name="Marcoval M.A."/>
            <person name="Tang Y.Z."/>
            <person name="Lecleir G.R."/>
            <person name="Coyne K.J."/>
            <person name="Berg G.M."/>
            <person name="Bertrand E.M."/>
            <person name="Saito M.A."/>
            <person name="Gladyshev V.N."/>
            <person name="Grigoriev I.V."/>
        </authorList>
    </citation>
    <scope>NUCLEOTIDE SEQUENCE [LARGE SCALE GENOMIC DNA]</scope>
    <source>
        <strain evidence="17">CCMP 1984</strain>
    </source>
</reference>
<dbReference type="GeneID" id="20219990"/>
<comment type="function">
    <text evidence="11">ATP-dependent RNA helicase required for 60S ribosomal subunit synthesis. Involved in efficient pre-rRNA processing, predominantly at site A3, which is necessary for the normal formation of 25S and 5.8S rRNAs.</text>
</comment>
<dbReference type="PROSITE" id="PS51192">
    <property type="entry name" value="HELICASE_ATP_BIND_1"/>
    <property type="match status" value="1"/>
</dbReference>
<dbReference type="InterPro" id="IPR027417">
    <property type="entry name" value="P-loop_NTPase"/>
</dbReference>
<evidence type="ECO:0000313" key="17">
    <source>
        <dbReference type="Proteomes" id="UP000002729"/>
    </source>
</evidence>
<evidence type="ECO:0000256" key="9">
    <source>
        <dbReference type="ARBA" id="ARBA00022840"/>
    </source>
</evidence>
<comment type="subcellular location">
    <subcellularLocation>
        <location evidence="1">Nucleus</location>
        <location evidence="1">Nucleolus</location>
    </subcellularLocation>
</comment>
<gene>
    <name evidence="16" type="ORF">AURANDRAFT_24989</name>
</gene>
<dbReference type="Pfam" id="PF00271">
    <property type="entry name" value="Helicase_C"/>
    <property type="match status" value="1"/>
</dbReference>
<keyword evidence="17" id="KW-1185">Reference proteome</keyword>
<dbReference type="SMART" id="SM00490">
    <property type="entry name" value="HELICc"/>
    <property type="match status" value="1"/>
</dbReference>
<dbReference type="eggNOG" id="KOG0331">
    <property type="taxonomic scope" value="Eukaryota"/>
</dbReference>
<dbReference type="GO" id="GO:0003724">
    <property type="term" value="F:RNA helicase activity"/>
    <property type="evidence" value="ECO:0007669"/>
    <property type="project" value="UniProtKB-EC"/>
</dbReference>
<sequence>MGVVKDAKIARKCAKKLLAKLGREPTQAEIAKAVEKKKAKKGKAAPDAAAHGDATPTAAAPPPASASGAAYLAEHAVACTRDGAPAAAVEPVVAFAGAAALFGGDVAARLGAAFAAPTPVQAVAWPAACGGGDVVALAKTGSGKTLAYLLPAFRAAAAAPAGSLAVVVLAPTRELAIQIGADAAAWGGRMETVVVYGGADRRGQQRELRAKRPSCVVATPGRLKDFVDDRSLDLAAVACVVLDEADRMLDMGFEPQLAAIVDAMDGGADVERQTLFFSATWPAGVRKLASKYARGAAGPPLVVSIGGALGDGDGSGLRANAAIGQSFFKLDDSEKDEQLAKLIDGMADSDRMICFTNTKRRVDYLAKSLWADGFGASAIHGGRSQAEREEALRKFKTNEWPLMFATDVAARGLDLPDVSVVVNFDMPRDVEQYVHRIGRTGRAGKSGRSVTFWNPAYDTECAGALAKIARDAGQPVPDWLDAVAAKGKAGKNWAV</sequence>
<evidence type="ECO:0000256" key="13">
    <source>
        <dbReference type="SAM" id="MobiDB-lite"/>
    </source>
</evidence>
<dbReference type="InterPro" id="IPR014001">
    <property type="entry name" value="Helicase_ATP-bd"/>
</dbReference>
<dbReference type="PANTHER" id="PTHR47958">
    <property type="entry name" value="ATP-DEPENDENT RNA HELICASE DBP3"/>
    <property type="match status" value="1"/>
</dbReference>
<dbReference type="SMART" id="SM00487">
    <property type="entry name" value="DEXDc"/>
    <property type="match status" value="1"/>
</dbReference>
<evidence type="ECO:0000256" key="11">
    <source>
        <dbReference type="ARBA" id="ARBA00037449"/>
    </source>
</evidence>
<dbReference type="SUPFAM" id="SSF52540">
    <property type="entry name" value="P-loop containing nucleoside triphosphate hydrolases"/>
    <property type="match status" value="1"/>
</dbReference>
<keyword evidence="5" id="KW-0698">rRNA processing</keyword>
<comment type="similarity">
    <text evidence="2">Belongs to the DEAD box helicase family. DDX5/DBP2 subfamily.</text>
</comment>
<feature type="domain" description="Helicase C-terminal" evidence="15">
    <location>
        <begin position="338"/>
        <end position="484"/>
    </location>
</feature>
<dbReference type="InterPro" id="IPR000629">
    <property type="entry name" value="RNA-helicase_DEAD-box_CS"/>
</dbReference>
<protein>
    <recommendedName>
        <fullName evidence="3">RNA helicase</fullName>
        <ecNumber evidence="3">3.6.4.13</ecNumber>
    </recommendedName>
</protein>
<dbReference type="OrthoDB" id="196131at2759"/>
<dbReference type="PROSITE" id="PS51194">
    <property type="entry name" value="HELICASE_CTER"/>
    <property type="match status" value="1"/>
</dbReference>
<proteinExistence type="inferred from homology"/>
<dbReference type="InterPro" id="IPR044742">
    <property type="entry name" value="DEAD/DEAH_RhlB"/>
</dbReference>
<dbReference type="GO" id="GO:0003676">
    <property type="term" value="F:nucleic acid binding"/>
    <property type="evidence" value="ECO:0007669"/>
    <property type="project" value="InterPro"/>
</dbReference>
<evidence type="ECO:0000256" key="4">
    <source>
        <dbReference type="ARBA" id="ARBA00022517"/>
    </source>
</evidence>
<dbReference type="Proteomes" id="UP000002729">
    <property type="component" value="Unassembled WGS sequence"/>
</dbReference>
<evidence type="ECO:0000256" key="10">
    <source>
        <dbReference type="ARBA" id="ARBA00023242"/>
    </source>
</evidence>
<keyword evidence="10" id="KW-0539">Nucleus</keyword>
<dbReference type="FunFam" id="3.40.50.300:FF:000008">
    <property type="entry name" value="ATP-dependent RNA helicase RhlB"/>
    <property type="match status" value="1"/>
</dbReference>
<dbReference type="CDD" id="cd00268">
    <property type="entry name" value="DEADc"/>
    <property type="match status" value="1"/>
</dbReference>
<feature type="region of interest" description="Disordered" evidence="13">
    <location>
        <begin position="33"/>
        <end position="61"/>
    </location>
</feature>
<evidence type="ECO:0000256" key="12">
    <source>
        <dbReference type="RuleBase" id="RU000492"/>
    </source>
</evidence>
<evidence type="ECO:0000256" key="1">
    <source>
        <dbReference type="ARBA" id="ARBA00004604"/>
    </source>
</evidence>
<dbReference type="EC" id="3.6.4.13" evidence="3"/>
<dbReference type="Pfam" id="PF00270">
    <property type="entry name" value="DEAD"/>
    <property type="match status" value="1"/>
</dbReference>
<keyword evidence="4" id="KW-0690">Ribosome biogenesis</keyword>
<evidence type="ECO:0000256" key="5">
    <source>
        <dbReference type="ARBA" id="ARBA00022552"/>
    </source>
</evidence>
<dbReference type="InterPro" id="IPR001650">
    <property type="entry name" value="Helicase_C-like"/>
</dbReference>
<dbReference type="KEGG" id="aaf:AURANDRAFT_24989"/>
<dbReference type="AlphaFoldDB" id="F0Y7H5"/>
<organism evidence="17">
    <name type="scientific">Aureococcus anophagefferens</name>
    <name type="common">Harmful bloom alga</name>
    <dbReference type="NCBI Taxonomy" id="44056"/>
    <lineage>
        <taxon>Eukaryota</taxon>
        <taxon>Sar</taxon>
        <taxon>Stramenopiles</taxon>
        <taxon>Ochrophyta</taxon>
        <taxon>Pelagophyceae</taxon>
        <taxon>Pelagomonadales</taxon>
        <taxon>Pelagomonadaceae</taxon>
        <taxon>Aureococcus</taxon>
    </lineage>
</organism>
<dbReference type="Gene3D" id="3.40.50.300">
    <property type="entry name" value="P-loop containing nucleotide triphosphate hydrolases"/>
    <property type="match status" value="2"/>
</dbReference>
<feature type="compositionally biased region" description="Low complexity" evidence="13">
    <location>
        <begin position="45"/>
        <end position="58"/>
    </location>
</feature>
<evidence type="ECO:0000313" key="16">
    <source>
        <dbReference type="EMBL" id="EGB09014.1"/>
    </source>
</evidence>
<dbReference type="RefSeq" id="XP_009036143.1">
    <property type="nucleotide sequence ID" value="XM_009037895.1"/>
</dbReference>
<dbReference type="InterPro" id="IPR011545">
    <property type="entry name" value="DEAD/DEAH_box_helicase_dom"/>
</dbReference>